<dbReference type="GO" id="GO:0016787">
    <property type="term" value="F:hydrolase activity"/>
    <property type="evidence" value="ECO:0007669"/>
    <property type="project" value="InterPro"/>
</dbReference>
<feature type="domain" description="Calcineurin-like phosphoesterase" evidence="1">
    <location>
        <begin position="1"/>
        <end position="234"/>
    </location>
</feature>
<evidence type="ECO:0000259" key="1">
    <source>
        <dbReference type="Pfam" id="PF00149"/>
    </source>
</evidence>
<name>A0A0R1UHY4_9LACO</name>
<dbReference type="EMBL" id="AZFK01000026">
    <property type="protein sequence ID" value="KRL90803.1"/>
    <property type="molecule type" value="Genomic_DNA"/>
</dbReference>
<accession>A0A0R1UHY4</accession>
<organism evidence="2 3">
    <name type="scientific">Limosilactobacillus ingluviei DSM 15946</name>
    <dbReference type="NCBI Taxonomy" id="1423760"/>
    <lineage>
        <taxon>Bacteria</taxon>
        <taxon>Bacillati</taxon>
        <taxon>Bacillota</taxon>
        <taxon>Bacilli</taxon>
        <taxon>Lactobacillales</taxon>
        <taxon>Lactobacillaceae</taxon>
        <taxon>Limosilactobacillus</taxon>
    </lineage>
</organism>
<evidence type="ECO:0000313" key="2">
    <source>
        <dbReference type="EMBL" id="KRL90803.1"/>
    </source>
</evidence>
<comment type="caution">
    <text evidence="2">The sequence shown here is derived from an EMBL/GenBank/DDBJ whole genome shotgun (WGS) entry which is preliminary data.</text>
</comment>
<dbReference type="Gene3D" id="3.60.21.10">
    <property type="match status" value="1"/>
</dbReference>
<dbReference type="RefSeq" id="WP_056954337.1">
    <property type="nucleotide sequence ID" value="NZ_AZFK01000026.1"/>
</dbReference>
<protein>
    <submittedName>
        <fullName evidence="2">Phosphoesterase</fullName>
    </submittedName>
</protein>
<reference evidence="2 3" key="1">
    <citation type="journal article" date="2015" name="Genome Announc.">
        <title>Expanding the biotechnology potential of lactobacilli through comparative genomics of 213 strains and associated genera.</title>
        <authorList>
            <person name="Sun Z."/>
            <person name="Harris H.M."/>
            <person name="McCann A."/>
            <person name="Guo C."/>
            <person name="Argimon S."/>
            <person name="Zhang W."/>
            <person name="Yang X."/>
            <person name="Jeffery I.B."/>
            <person name="Cooney J.C."/>
            <person name="Kagawa T.F."/>
            <person name="Liu W."/>
            <person name="Song Y."/>
            <person name="Salvetti E."/>
            <person name="Wrobel A."/>
            <person name="Rasinkangas P."/>
            <person name="Parkhill J."/>
            <person name="Rea M.C."/>
            <person name="O'Sullivan O."/>
            <person name="Ritari J."/>
            <person name="Douillard F.P."/>
            <person name="Paul Ross R."/>
            <person name="Yang R."/>
            <person name="Briner A.E."/>
            <person name="Felis G.E."/>
            <person name="de Vos W.M."/>
            <person name="Barrangou R."/>
            <person name="Klaenhammer T.R."/>
            <person name="Caufield P.W."/>
            <person name="Cui Y."/>
            <person name="Zhang H."/>
            <person name="O'Toole P.W."/>
        </authorList>
    </citation>
    <scope>NUCLEOTIDE SEQUENCE [LARGE SCALE GENOMIC DNA]</scope>
    <source>
        <strain evidence="2 3">DSM 15946</strain>
    </source>
</reference>
<dbReference type="AlphaFoldDB" id="A0A0R1UHY4"/>
<dbReference type="InterPro" id="IPR029052">
    <property type="entry name" value="Metallo-depent_PP-like"/>
</dbReference>
<dbReference type="Proteomes" id="UP000050816">
    <property type="component" value="Unassembled WGS sequence"/>
</dbReference>
<gene>
    <name evidence="2" type="ORF">FC43_GL001233</name>
</gene>
<sequence>MKIAISSDNHLDVNQVDPAQALAAQAEWLLEQQVGAYFFLGDLFNDFQKTRAYFTALQARVGPQIMIRYLAGNHDQLTGVTAARLEQCLAPEYFHQAFWDVPGTDWRIIGNNGWYDYSFSNLAVSPAAVAQWKKVYWIDGSITQAESDPVRMARVMVQVKAQLQAAQAAGKRVIFVTHFVPAAALVPPLPVHLTTPRQQRFGQMFNAMLGSRHLGELLLQMPQVKRVVSGHLHGEFAPQTLGAATYYNPAVGVRRRPGEWQRTTFLEQWTYRTLVWNLR</sequence>
<dbReference type="SUPFAM" id="SSF56300">
    <property type="entry name" value="Metallo-dependent phosphatases"/>
    <property type="match status" value="1"/>
</dbReference>
<evidence type="ECO:0000313" key="3">
    <source>
        <dbReference type="Proteomes" id="UP000050816"/>
    </source>
</evidence>
<proteinExistence type="predicted"/>
<dbReference type="InterPro" id="IPR022302">
    <property type="entry name" value="Phosphoesterase_putative"/>
</dbReference>
<dbReference type="NCBIfam" id="TIGR03729">
    <property type="entry name" value="acc_ester"/>
    <property type="match status" value="1"/>
</dbReference>
<dbReference type="InterPro" id="IPR004843">
    <property type="entry name" value="Calcineurin-like_PHP"/>
</dbReference>
<dbReference type="Pfam" id="PF00149">
    <property type="entry name" value="Metallophos"/>
    <property type="match status" value="1"/>
</dbReference>
<dbReference type="PATRIC" id="fig|1423760.3.peg.1302"/>